<organism evidence="3 5">
    <name type="scientific">Adineta steineri</name>
    <dbReference type="NCBI Taxonomy" id="433720"/>
    <lineage>
        <taxon>Eukaryota</taxon>
        <taxon>Metazoa</taxon>
        <taxon>Spiralia</taxon>
        <taxon>Gnathifera</taxon>
        <taxon>Rotifera</taxon>
        <taxon>Eurotatoria</taxon>
        <taxon>Bdelloidea</taxon>
        <taxon>Adinetida</taxon>
        <taxon>Adinetidae</taxon>
        <taxon>Adineta</taxon>
    </lineage>
</organism>
<dbReference type="InterPro" id="IPR038355">
    <property type="entry name" value="TNFAIP8_sf"/>
</dbReference>
<dbReference type="Proteomes" id="UP000663881">
    <property type="component" value="Unassembled WGS sequence"/>
</dbReference>
<protein>
    <submittedName>
        <fullName evidence="3">Uncharacterized protein</fullName>
    </submittedName>
</protein>
<evidence type="ECO:0000313" key="2">
    <source>
        <dbReference type="EMBL" id="CAF1193379.1"/>
    </source>
</evidence>
<accession>A0A819CTA5</accession>
<dbReference type="EMBL" id="CAJOBB010001195">
    <property type="protein sequence ID" value="CAF3823107.1"/>
    <property type="molecule type" value="Genomic_DNA"/>
</dbReference>
<dbReference type="Proteomes" id="UP000663868">
    <property type="component" value="Unassembled WGS sequence"/>
</dbReference>
<evidence type="ECO:0000313" key="5">
    <source>
        <dbReference type="Proteomes" id="UP000663868"/>
    </source>
</evidence>
<evidence type="ECO:0000313" key="4">
    <source>
        <dbReference type="EMBL" id="CAF4105549.1"/>
    </source>
</evidence>
<dbReference type="EMBL" id="CAJOAY010005379">
    <property type="protein sequence ID" value="CAF4105549.1"/>
    <property type="molecule type" value="Genomic_DNA"/>
</dbReference>
<dbReference type="Gene3D" id="1.20.1440.160">
    <property type="entry name" value="Tumor necrosis factor alpha-induced protein 8-like"/>
    <property type="match status" value="1"/>
</dbReference>
<dbReference type="AlphaFoldDB" id="A0A819CTA5"/>
<proteinExistence type="predicted"/>
<dbReference type="PANTHER" id="PTHR12757">
    <property type="entry name" value="TUMOR NECROSIS FACTOR INDUCED PROTEIN"/>
    <property type="match status" value="1"/>
</dbReference>
<dbReference type="EMBL" id="CAJNOE010000218">
    <property type="protein sequence ID" value="CAF1059104.1"/>
    <property type="molecule type" value="Genomic_DNA"/>
</dbReference>
<dbReference type="GO" id="GO:0042981">
    <property type="term" value="P:regulation of apoptotic process"/>
    <property type="evidence" value="ECO:0007669"/>
    <property type="project" value="InterPro"/>
</dbReference>
<dbReference type="EMBL" id="CAJNON010000320">
    <property type="protein sequence ID" value="CAF1193379.1"/>
    <property type="molecule type" value="Genomic_DNA"/>
</dbReference>
<reference evidence="3" key="1">
    <citation type="submission" date="2021-02" db="EMBL/GenBank/DDBJ databases">
        <authorList>
            <person name="Nowell W R."/>
        </authorList>
    </citation>
    <scope>NUCLEOTIDE SEQUENCE</scope>
</reference>
<evidence type="ECO:0000313" key="3">
    <source>
        <dbReference type="EMBL" id="CAF3823107.1"/>
    </source>
</evidence>
<name>A0A819CTA5_9BILA</name>
<dbReference type="OrthoDB" id="10055976at2759"/>
<dbReference type="GO" id="GO:0005737">
    <property type="term" value="C:cytoplasm"/>
    <property type="evidence" value="ECO:0007669"/>
    <property type="project" value="TreeGrafter"/>
</dbReference>
<evidence type="ECO:0000313" key="1">
    <source>
        <dbReference type="EMBL" id="CAF1059104.1"/>
    </source>
</evidence>
<comment type="caution">
    <text evidence="3">The sequence shown here is derived from an EMBL/GenBank/DDBJ whole genome shotgun (WGS) entry which is preliminary data.</text>
</comment>
<dbReference type="Proteomes" id="UP000663891">
    <property type="component" value="Unassembled WGS sequence"/>
</dbReference>
<sequence>MEQIFEYLFPDHVTNTTALSRNIRFQKKICKGILLFSPNGVQLLNELIVESYLIFGLIVALNNSDPMPVQPSFIDILINNVDSILVRPLLKFALQQKLENCQRLIHDIAANHLTQKSHDRINFIFNFISTDEFLTYMFDSNSTRNHAIIEEMIIALRTFIPDDPITG</sequence>
<dbReference type="PANTHER" id="PTHR12757:SF1">
    <property type="entry name" value="PROTEIN SALIVARY GLANDS MARRED"/>
    <property type="match status" value="1"/>
</dbReference>
<dbReference type="Pfam" id="PF05527">
    <property type="entry name" value="TNFAIP8"/>
    <property type="match status" value="1"/>
</dbReference>
<dbReference type="Proteomes" id="UP000663860">
    <property type="component" value="Unassembled WGS sequence"/>
</dbReference>
<gene>
    <name evidence="1" type="ORF">IZO911_LOCUS20774</name>
    <name evidence="3" type="ORF">KXQ929_LOCUS18368</name>
    <name evidence="4" type="ORF">OKA104_LOCUS35914</name>
    <name evidence="2" type="ORF">VCS650_LOCUS25189</name>
</gene>
<dbReference type="InterPro" id="IPR008477">
    <property type="entry name" value="TNFAIP8-like"/>
</dbReference>